<sequence length="214" mass="22696">MAFVLKPGSSGQAVSALQQRLVDIGALKATAADGSSNVDGRFGQITRQAVIELQNKHGLYPDGLVGPNTSAALDLPAPEPQAEPKAKHVFTAAQLKKLAELVDGLLPTGPLDLFDDRAIAWLVEKLDGALAKLLPPHVLAFINDLSQGLDGDLAAVKRRLGEQLNRAINVPLLSEETEGRIIATFVDLVFDALQLGRSFDAALARIAPKATRTL</sequence>
<comment type="caution">
    <text evidence="2">The sequence shown here is derived from an EMBL/GenBank/DDBJ whole genome shotgun (WGS) entry which is preliminary data.</text>
</comment>
<dbReference type="InterPro" id="IPR002477">
    <property type="entry name" value="Peptidoglycan-bd-like"/>
</dbReference>
<dbReference type="Pfam" id="PF01471">
    <property type="entry name" value="PG_binding_1"/>
    <property type="match status" value="1"/>
</dbReference>
<evidence type="ECO:0000259" key="1">
    <source>
        <dbReference type="Pfam" id="PF01471"/>
    </source>
</evidence>
<dbReference type="OrthoDB" id="1242806at2"/>
<keyword evidence="3" id="KW-1185">Reference proteome</keyword>
<dbReference type="AlphaFoldDB" id="A0A4V3BM14"/>
<gene>
    <name evidence="2" type="ORF">C7389_11333</name>
</gene>
<dbReference type="EMBL" id="SNVV01000013">
    <property type="protein sequence ID" value="TDN48912.1"/>
    <property type="molecule type" value="Genomic_DNA"/>
</dbReference>
<dbReference type="Gene3D" id="1.10.101.10">
    <property type="entry name" value="PGBD-like superfamily/PGBD"/>
    <property type="match status" value="1"/>
</dbReference>
<dbReference type="SUPFAM" id="SSF47090">
    <property type="entry name" value="PGBD-like"/>
    <property type="match status" value="1"/>
</dbReference>
<name>A0A4V3BM14_9RHOO</name>
<feature type="domain" description="Peptidoglycan binding-like" evidence="1">
    <location>
        <begin position="10"/>
        <end position="73"/>
    </location>
</feature>
<dbReference type="InterPro" id="IPR036365">
    <property type="entry name" value="PGBD-like_sf"/>
</dbReference>
<dbReference type="InterPro" id="IPR036366">
    <property type="entry name" value="PGBDSf"/>
</dbReference>
<dbReference type="Proteomes" id="UP000295129">
    <property type="component" value="Unassembled WGS sequence"/>
</dbReference>
<evidence type="ECO:0000313" key="3">
    <source>
        <dbReference type="Proteomes" id="UP000295129"/>
    </source>
</evidence>
<proteinExistence type="predicted"/>
<accession>A0A4V3BM14</accession>
<protein>
    <submittedName>
        <fullName evidence="2">Putative peptidoglycan binding protein</fullName>
    </submittedName>
</protein>
<dbReference type="RefSeq" id="WP_133592979.1">
    <property type="nucleotide sequence ID" value="NZ_SNVV01000013.1"/>
</dbReference>
<reference evidence="2 3" key="1">
    <citation type="submission" date="2019-03" db="EMBL/GenBank/DDBJ databases">
        <title>Genomic Encyclopedia of Type Strains, Phase IV (KMG-IV): sequencing the most valuable type-strain genomes for metagenomic binning, comparative biology and taxonomic classification.</title>
        <authorList>
            <person name="Goeker M."/>
        </authorList>
    </citation>
    <scope>NUCLEOTIDE SEQUENCE [LARGE SCALE GENOMIC DNA]</scope>
    <source>
        <strain evidence="2 3">DSM 12121</strain>
    </source>
</reference>
<evidence type="ECO:0000313" key="2">
    <source>
        <dbReference type="EMBL" id="TDN48912.1"/>
    </source>
</evidence>
<organism evidence="2 3">
    <name type="scientific">Azoarcus indigens</name>
    <dbReference type="NCBI Taxonomy" id="29545"/>
    <lineage>
        <taxon>Bacteria</taxon>
        <taxon>Pseudomonadati</taxon>
        <taxon>Pseudomonadota</taxon>
        <taxon>Betaproteobacteria</taxon>
        <taxon>Rhodocyclales</taxon>
        <taxon>Zoogloeaceae</taxon>
        <taxon>Azoarcus</taxon>
    </lineage>
</organism>